<dbReference type="NCBIfam" id="NF008726">
    <property type="entry name" value="PRK11728.1"/>
    <property type="match status" value="1"/>
</dbReference>
<evidence type="ECO:0000256" key="5">
    <source>
        <dbReference type="ARBA" id="ARBA00037941"/>
    </source>
</evidence>
<organism evidence="7 8">
    <name type="scientific">Vibrio sinensis</name>
    <dbReference type="NCBI Taxonomy" id="2302434"/>
    <lineage>
        <taxon>Bacteria</taxon>
        <taxon>Pseudomonadati</taxon>
        <taxon>Pseudomonadota</taxon>
        <taxon>Gammaproteobacteria</taxon>
        <taxon>Vibrionales</taxon>
        <taxon>Vibrionaceae</taxon>
        <taxon>Vibrio</taxon>
    </lineage>
</organism>
<dbReference type="Gene3D" id="3.50.50.60">
    <property type="entry name" value="FAD/NAD(P)-binding domain"/>
    <property type="match status" value="1"/>
</dbReference>
<evidence type="ECO:0000313" key="7">
    <source>
        <dbReference type="EMBL" id="RJX64959.1"/>
    </source>
</evidence>
<dbReference type="Gene3D" id="3.30.9.10">
    <property type="entry name" value="D-Amino Acid Oxidase, subunit A, domain 2"/>
    <property type="match status" value="1"/>
</dbReference>
<gene>
    <name evidence="7" type="ORF">DZ860_22970</name>
</gene>
<evidence type="ECO:0000313" key="8">
    <source>
        <dbReference type="Proteomes" id="UP000273252"/>
    </source>
</evidence>
<dbReference type="InterPro" id="IPR006076">
    <property type="entry name" value="FAD-dep_OxRdtase"/>
</dbReference>
<dbReference type="InterPro" id="IPR036188">
    <property type="entry name" value="FAD/NAD-bd_sf"/>
</dbReference>
<dbReference type="PANTHER" id="PTHR43104:SF2">
    <property type="entry name" value="L-2-HYDROXYGLUTARATE DEHYDROGENASE, MITOCHONDRIAL"/>
    <property type="match status" value="1"/>
</dbReference>
<evidence type="ECO:0000256" key="4">
    <source>
        <dbReference type="ARBA" id="ARBA00023002"/>
    </source>
</evidence>
<proteinExistence type="inferred from homology"/>
<comment type="similarity">
    <text evidence="5">Belongs to the L2HGDH family.</text>
</comment>
<dbReference type="RefSeq" id="WP_120035587.1">
    <property type="nucleotide sequence ID" value="NZ_QVMU01000043.1"/>
</dbReference>
<evidence type="ECO:0000259" key="6">
    <source>
        <dbReference type="Pfam" id="PF01266"/>
    </source>
</evidence>
<protein>
    <submittedName>
        <fullName evidence="7">L-2-hydroxyglutarate oxidase</fullName>
    </submittedName>
</protein>
<dbReference type="AlphaFoldDB" id="A0A3A6Q4T1"/>
<name>A0A3A6Q4T1_9VIBR</name>
<comment type="caution">
    <text evidence="7">The sequence shown here is derived from an EMBL/GenBank/DDBJ whole genome shotgun (WGS) entry which is preliminary data.</text>
</comment>
<keyword evidence="3" id="KW-0274">FAD</keyword>
<dbReference type="Proteomes" id="UP000273252">
    <property type="component" value="Unassembled WGS sequence"/>
</dbReference>
<evidence type="ECO:0000256" key="3">
    <source>
        <dbReference type="ARBA" id="ARBA00022827"/>
    </source>
</evidence>
<dbReference type="Pfam" id="PF01266">
    <property type="entry name" value="DAO"/>
    <property type="match status" value="1"/>
</dbReference>
<keyword evidence="4" id="KW-0560">Oxidoreductase</keyword>
<evidence type="ECO:0000256" key="1">
    <source>
        <dbReference type="ARBA" id="ARBA00001974"/>
    </source>
</evidence>
<keyword evidence="2" id="KW-0285">Flavoprotein</keyword>
<keyword evidence="8" id="KW-1185">Reference proteome</keyword>
<dbReference type="PANTHER" id="PTHR43104">
    <property type="entry name" value="L-2-HYDROXYGLUTARATE DEHYDROGENASE, MITOCHONDRIAL"/>
    <property type="match status" value="1"/>
</dbReference>
<reference evidence="7 8" key="1">
    <citation type="submission" date="2018-08" db="EMBL/GenBank/DDBJ databases">
        <title>Vibrio isolated from the Eastern China Marginal Seas.</title>
        <authorList>
            <person name="Li Y."/>
        </authorList>
    </citation>
    <scope>NUCLEOTIDE SEQUENCE [LARGE SCALE GENOMIC DNA]</scope>
    <source>
        <strain evidence="7 8">BEI233</strain>
    </source>
</reference>
<dbReference type="GO" id="GO:0047545">
    <property type="term" value="F:(S)-2-hydroxyglutarate dehydrogenase activity"/>
    <property type="evidence" value="ECO:0007669"/>
    <property type="project" value="TreeGrafter"/>
</dbReference>
<dbReference type="OrthoDB" id="9801699at2"/>
<accession>A0A3A6Q4T1</accession>
<feature type="domain" description="FAD dependent oxidoreductase" evidence="6">
    <location>
        <begin position="6"/>
        <end position="397"/>
    </location>
</feature>
<sequence length="423" mass="46035">MNKVYDYIVIGGGIVGVSTAWQLQLRHPDKSILLIEKESGLSRHQTGHNSGVIHAGVYYAPGSLKAEFCKAGVEATTAFCAEHDIPVENCGKLLVATNAVEVTRMQALYQRCSENGIDVELLNEQELKQREPNIVGLGAIAVSTTSIVNYRLVTEKMAQVFAQLGGTVSLGTQVTAIEESADQVVVSAIQDQQSVSFSGLFLVACSGLMADRVTRMMGIPTDFQIVPYRGEYYRLPAKYNQIVNHLIYPIPDPDLPFLGVHLTRMIDGSVTVGPNAVQGWKREGYGRINISLTDIADMLRFPGFWKVTAKHLKTGLIETKNSWWKAGYLKLVNKYCPKIELQDLQPYPAGIRAQAVMKDGTLVHDFLFAESPRSLHVCNAPSPAATSAIPIGGYICDKIAAKQQVDVVSSSVKNVAEAPVSAA</sequence>
<dbReference type="GO" id="GO:0005737">
    <property type="term" value="C:cytoplasm"/>
    <property type="evidence" value="ECO:0007669"/>
    <property type="project" value="TreeGrafter"/>
</dbReference>
<evidence type="ECO:0000256" key="2">
    <source>
        <dbReference type="ARBA" id="ARBA00022630"/>
    </source>
</evidence>
<dbReference type="EMBL" id="QVMU01000043">
    <property type="protein sequence ID" value="RJX64959.1"/>
    <property type="molecule type" value="Genomic_DNA"/>
</dbReference>
<dbReference type="SUPFAM" id="SSF51905">
    <property type="entry name" value="FAD/NAD(P)-binding domain"/>
    <property type="match status" value="1"/>
</dbReference>
<comment type="cofactor">
    <cofactor evidence="1">
        <name>FAD</name>
        <dbReference type="ChEBI" id="CHEBI:57692"/>
    </cofactor>
</comment>